<keyword evidence="5 7" id="KW-0378">Hydrolase</keyword>
<dbReference type="GO" id="GO:0004519">
    <property type="term" value="F:endonuclease activity"/>
    <property type="evidence" value="ECO:0007669"/>
    <property type="project" value="UniProtKB-KW"/>
</dbReference>
<dbReference type="PANTHER" id="PTHR30337">
    <property type="entry name" value="COMPONENT OF ATP-DEPENDENT DSDNA EXONUCLEASE"/>
    <property type="match status" value="1"/>
</dbReference>
<evidence type="ECO:0000259" key="8">
    <source>
        <dbReference type="Pfam" id="PF00149"/>
    </source>
</evidence>
<evidence type="ECO:0000256" key="7">
    <source>
        <dbReference type="RuleBase" id="RU363069"/>
    </source>
</evidence>
<dbReference type="InterPro" id="IPR004593">
    <property type="entry name" value="SbcD"/>
</dbReference>
<keyword evidence="6 7" id="KW-0269">Exonuclease</keyword>
<dbReference type="CDD" id="cd00840">
    <property type="entry name" value="MPP_Mre11_N"/>
    <property type="match status" value="1"/>
</dbReference>
<keyword evidence="4 7" id="KW-0540">Nuclease</keyword>
<keyword evidence="7" id="KW-0233">DNA recombination</keyword>
<comment type="caution">
    <text evidence="10">The sequence shown here is derived from an EMBL/GenBank/DDBJ whole genome shotgun (WGS) entry which is preliminary data.</text>
</comment>
<dbReference type="GO" id="GO:0006260">
    <property type="term" value="P:DNA replication"/>
    <property type="evidence" value="ECO:0007669"/>
    <property type="project" value="UniProtKB-KW"/>
</dbReference>
<dbReference type="Pfam" id="PF12320">
    <property type="entry name" value="SbcD_C"/>
    <property type="match status" value="1"/>
</dbReference>
<dbReference type="NCBIfam" id="TIGR00619">
    <property type="entry name" value="sbcd"/>
    <property type="match status" value="1"/>
</dbReference>
<keyword evidence="7" id="KW-0255">Endonuclease</keyword>
<organism evidence="10 11">
    <name type="scientific">Neptunomonas phycophila</name>
    <dbReference type="NCBI Taxonomy" id="1572645"/>
    <lineage>
        <taxon>Bacteria</taxon>
        <taxon>Pseudomonadati</taxon>
        <taxon>Pseudomonadota</taxon>
        <taxon>Gammaproteobacteria</taxon>
        <taxon>Oceanospirillales</taxon>
        <taxon>Oceanospirillaceae</taxon>
        <taxon>Neptunomonas</taxon>
    </lineage>
</organism>
<dbReference type="PANTHER" id="PTHR30337:SF0">
    <property type="entry name" value="NUCLEASE SBCCD SUBUNIT D"/>
    <property type="match status" value="1"/>
</dbReference>
<dbReference type="GO" id="GO:0008408">
    <property type="term" value="F:3'-5' exonuclease activity"/>
    <property type="evidence" value="ECO:0007669"/>
    <property type="project" value="InterPro"/>
</dbReference>
<evidence type="ECO:0000256" key="4">
    <source>
        <dbReference type="ARBA" id="ARBA00022722"/>
    </source>
</evidence>
<evidence type="ECO:0000313" key="10">
    <source>
        <dbReference type="EMBL" id="MDO6452453.1"/>
    </source>
</evidence>
<reference evidence="10" key="1">
    <citation type="submission" date="2023-07" db="EMBL/GenBank/DDBJ databases">
        <title>Genome content predicts the carbon catabolic preferences of heterotrophic bacteria.</title>
        <authorList>
            <person name="Gralka M."/>
        </authorList>
    </citation>
    <scope>NUCLEOTIDE SEQUENCE</scope>
    <source>
        <strain evidence="10">I2M16</strain>
    </source>
</reference>
<dbReference type="InterPro" id="IPR029052">
    <property type="entry name" value="Metallo-depent_PP-like"/>
</dbReference>
<protein>
    <recommendedName>
        <fullName evidence="3 7">Nuclease SbcCD subunit D</fullName>
    </recommendedName>
</protein>
<dbReference type="SUPFAM" id="SSF56300">
    <property type="entry name" value="Metallo-dependent phosphatases"/>
    <property type="match status" value="1"/>
</dbReference>
<evidence type="ECO:0000259" key="9">
    <source>
        <dbReference type="Pfam" id="PF12320"/>
    </source>
</evidence>
<evidence type="ECO:0000256" key="6">
    <source>
        <dbReference type="ARBA" id="ARBA00022839"/>
    </source>
</evidence>
<proteinExistence type="inferred from homology"/>
<gene>
    <name evidence="7" type="primary">sbcD</name>
    <name evidence="10" type="ORF">Q4490_02640</name>
</gene>
<evidence type="ECO:0000256" key="3">
    <source>
        <dbReference type="ARBA" id="ARBA00013365"/>
    </source>
</evidence>
<evidence type="ECO:0000256" key="5">
    <source>
        <dbReference type="ARBA" id="ARBA00022801"/>
    </source>
</evidence>
<name>A0AAW7XHK1_9GAMM</name>
<comment type="similarity">
    <text evidence="1 7">Belongs to the SbcD family.</text>
</comment>
<dbReference type="GO" id="GO:0006310">
    <property type="term" value="P:DNA recombination"/>
    <property type="evidence" value="ECO:0007669"/>
    <property type="project" value="UniProtKB-KW"/>
</dbReference>
<feature type="domain" description="Nuclease SbcCD subunit D C-terminal" evidence="9">
    <location>
        <begin position="260"/>
        <end position="349"/>
    </location>
</feature>
<dbReference type="Proteomes" id="UP001169862">
    <property type="component" value="Unassembled WGS sequence"/>
</dbReference>
<evidence type="ECO:0000313" key="11">
    <source>
        <dbReference type="Proteomes" id="UP001169862"/>
    </source>
</evidence>
<dbReference type="Gene3D" id="3.60.21.10">
    <property type="match status" value="1"/>
</dbReference>
<dbReference type="InterPro" id="IPR050535">
    <property type="entry name" value="DNA_Repair-Maintenance_Comp"/>
</dbReference>
<dbReference type="InterPro" id="IPR041796">
    <property type="entry name" value="Mre11_N"/>
</dbReference>
<feature type="domain" description="Calcineurin-like phosphoesterase" evidence="8">
    <location>
        <begin position="1"/>
        <end position="90"/>
    </location>
</feature>
<dbReference type="Pfam" id="PF00149">
    <property type="entry name" value="Metallophos"/>
    <property type="match status" value="1"/>
</dbReference>
<dbReference type="InterPro" id="IPR004843">
    <property type="entry name" value="Calcineurin-like_PHP"/>
</dbReference>
<comment type="subunit">
    <text evidence="2 7">Heterodimer of SbcC and SbcD.</text>
</comment>
<comment type="function">
    <text evidence="7">SbcCD cleaves DNA hairpin structures. These structures can inhibit DNA replication and are intermediates in certain DNA recombination reactions. The complex acts as a 3'-&gt;5' double strand exonuclease that can open hairpins. It also has a 5' single-strand endonuclease activity.</text>
</comment>
<dbReference type="RefSeq" id="WP_303548445.1">
    <property type="nucleotide sequence ID" value="NZ_JAUOPG010000001.1"/>
</dbReference>
<dbReference type="InterPro" id="IPR026843">
    <property type="entry name" value="SbcD_C"/>
</dbReference>
<evidence type="ECO:0000256" key="2">
    <source>
        <dbReference type="ARBA" id="ARBA00011322"/>
    </source>
</evidence>
<accession>A0AAW7XHK1</accession>
<dbReference type="EMBL" id="JAUOPG010000001">
    <property type="protein sequence ID" value="MDO6452453.1"/>
    <property type="molecule type" value="Genomic_DNA"/>
</dbReference>
<evidence type="ECO:0000256" key="1">
    <source>
        <dbReference type="ARBA" id="ARBA00010555"/>
    </source>
</evidence>
<keyword evidence="7" id="KW-0235">DNA replication</keyword>
<dbReference type="AlphaFoldDB" id="A0AAW7XHK1"/>
<sequence length="371" mass="41387">MKILHTSDWHLGRQFHNVSLLDDQRHVLQQIIDYAVSSGVDVVIIAGDIYDRSVPPANAVSVMSEVISQLHQAGIIVIITSGNHDGAERLGFAAGVMASQGVHILSDLSKFCEPIVVNDEVAFYGIPFADPFSVRHAFGVEVNTHDEAMAYLTQRITDIADPSLATVVIAHCFIDGGEPSDSERPLSLGGADCVSYQHFMPFSYTALGHLHGRQYKGSEHIRYSGSPLKYSFSETKQIKSFTVVELTPSSFSFVQIPLIPKRDMRRLEGELQQVLESGVNDSARDDYLYVALTDTHAIMDVMSKLRDVYPNVLHVERPGLMKSNDTRALNKQRKQQSEERMFSDFFSQVMGQPMTKEQQTCLHKTLQSLLE</sequence>